<dbReference type="InterPro" id="IPR003651">
    <property type="entry name" value="Endonuclease3_FeS-loop_motif"/>
</dbReference>
<evidence type="ECO:0000256" key="3">
    <source>
        <dbReference type="ARBA" id="ARBA00022723"/>
    </source>
</evidence>
<gene>
    <name evidence="10" type="ORF">IG193_06870</name>
</gene>
<organism evidence="10 11">
    <name type="scientific">Infirmifilum lucidum</name>
    <dbReference type="NCBI Taxonomy" id="2776706"/>
    <lineage>
        <taxon>Archaea</taxon>
        <taxon>Thermoproteota</taxon>
        <taxon>Thermoprotei</taxon>
        <taxon>Thermofilales</taxon>
        <taxon>Thermofilaceae</taxon>
        <taxon>Infirmifilum</taxon>
    </lineage>
</organism>
<dbReference type="InParanoid" id="A0A7L9FFB5"/>
<keyword evidence="7" id="KW-0411">Iron-sulfur</keyword>
<dbReference type="Pfam" id="PF00730">
    <property type="entry name" value="HhH-GPD"/>
    <property type="match status" value="1"/>
</dbReference>
<dbReference type="GO" id="GO:0006285">
    <property type="term" value="P:base-excision repair, AP site formation"/>
    <property type="evidence" value="ECO:0007669"/>
    <property type="project" value="TreeGrafter"/>
</dbReference>
<keyword evidence="8" id="KW-0326">Glycosidase</keyword>
<proteinExistence type="predicted"/>
<dbReference type="Gene3D" id="1.10.1670.10">
    <property type="entry name" value="Helix-hairpin-Helix base-excision DNA repair enzymes (C-terminal)"/>
    <property type="match status" value="1"/>
</dbReference>
<keyword evidence="10" id="KW-0540">Nuclease</keyword>
<dbReference type="InterPro" id="IPR023170">
    <property type="entry name" value="HhH_base_excis_C"/>
</dbReference>
<dbReference type="SMART" id="SM00478">
    <property type="entry name" value="ENDO3c"/>
    <property type="match status" value="1"/>
</dbReference>
<evidence type="ECO:0000256" key="2">
    <source>
        <dbReference type="ARBA" id="ARBA00022485"/>
    </source>
</evidence>
<dbReference type="CDD" id="cd00056">
    <property type="entry name" value="ENDO3c"/>
    <property type="match status" value="1"/>
</dbReference>
<feature type="domain" description="HhH-GPD" evidence="9">
    <location>
        <begin position="46"/>
        <end position="201"/>
    </location>
</feature>
<dbReference type="GO" id="GO:0004519">
    <property type="term" value="F:endonuclease activity"/>
    <property type="evidence" value="ECO:0007669"/>
    <property type="project" value="UniProtKB-KW"/>
</dbReference>
<keyword evidence="10" id="KW-0255">Endonuclease</keyword>
<evidence type="ECO:0000313" key="11">
    <source>
        <dbReference type="Proteomes" id="UP000594121"/>
    </source>
</evidence>
<keyword evidence="2" id="KW-0004">4Fe-4S</keyword>
<dbReference type="SMART" id="SM00525">
    <property type="entry name" value="FES"/>
    <property type="match status" value="1"/>
</dbReference>
<dbReference type="KEGG" id="thel:IG193_06870"/>
<keyword evidence="5" id="KW-0378">Hydrolase</keyword>
<evidence type="ECO:0000256" key="4">
    <source>
        <dbReference type="ARBA" id="ARBA00022763"/>
    </source>
</evidence>
<keyword evidence="11" id="KW-1185">Reference proteome</keyword>
<evidence type="ECO:0000313" key="10">
    <source>
        <dbReference type="EMBL" id="QOJ78470.1"/>
    </source>
</evidence>
<comment type="cofactor">
    <cofactor evidence="1">
        <name>[4Fe-4S] cluster</name>
        <dbReference type="ChEBI" id="CHEBI:49883"/>
    </cofactor>
</comment>
<sequence>MEDGFELGDIILERLSRAYRVDPGEFAALKAAREGNPFKVIVATIISQDTTEKNTFRALQRLEETIGVDQFKLSNASVEEVASAISPAGLQRQKAAAIVSVARLLVEKYGGRMEELLKRGEEFARRELKSLRGVGEKTVDVLLANAGFPVVPVDTHVKRVAQRLGITGSRSYLGVRSDLHRVFRPERRLEAHLLLIKLGREVCKARKPQCGRCPLRDICKYNLEKEKQEI</sequence>
<keyword evidence="4" id="KW-0227">DNA damage</keyword>
<keyword evidence="3" id="KW-0479">Metal-binding</keyword>
<dbReference type="GeneID" id="59149604"/>
<dbReference type="InterPro" id="IPR003265">
    <property type="entry name" value="HhH-GPD_domain"/>
</dbReference>
<dbReference type="PIRSF" id="PIRSF001435">
    <property type="entry name" value="Nth"/>
    <property type="match status" value="1"/>
</dbReference>
<accession>A0A7L9FFB5</accession>
<dbReference type="GO" id="GO:0046872">
    <property type="term" value="F:metal ion binding"/>
    <property type="evidence" value="ECO:0007669"/>
    <property type="project" value="UniProtKB-KW"/>
</dbReference>
<evidence type="ECO:0000256" key="8">
    <source>
        <dbReference type="ARBA" id="ARBA00023295"/>
    </source>
</evidence>
<evidence type="ECO:0000259" key="9">
    <source>
        <dbReference type="SMART" id="SM00478"/>
    </source>
</evidence>
<dbReference type="AlphaFoldDB" id="A0A7L9FFB5"/>
<dbReference type="GO" id="GO:0019104">
    <property type="term" value="F:DNA N-glycosylase activity"/>
    <property type="evidence" value="ECO:0007669"/>
    <property type="project" value="TreeGrafter"/>
</dbReference>
<evidence type="ECO:0000256" key="6">
    <source>
        <dbReference type="ARBA" id="ARBA00023004"/>
    </source>
</evidence>
<dbReference type="InterPro" id="IPR011257">
    <property type="entry name" value="DNA_glycosylase"/>
</dbReference>
<dbReference type="GO" id="GO:0051539">
    <property type="term" value="F:4 iron, 4 sulfur cluster binding"/>
    <property type="evidence" value="ECO:0007669"/>
    <property type="project" value="UniProtKB-KW"/>
</dbReference>
<name>A0A7L9FFB5_9CREN</name>
<protein>
    <submittedName>
        <fullName evidence="10">Endonuclease III</fullName>
    </submittedName>
</protein>
<dbReference type="PANTHER" id="PTHR10359">
    <property type="entry name" value="A/G-SPECIFIC ADENINE GLYCOSYLASE/ENDONUCLEASE III"/>
    <property type="match status" value="1"/>
</dbReference>
<dbReference type="SUPFAM" id="SSF48150">
    <property type="entry name" value="DNA-glycosylase"/>
    <property type="match status" value="1"/>
</dbReference>
<evidence type="ECO:0000256" key="7">
    <source>
        <dbReference type="ARBA" id="ARBA00023014"/>
    </source>
</evidence>
<keyword evidence="6" id="KW-0408">Iron</keyword>
<reference evidence="10 11" key="1">
    <citation type="submission" date="2020-10" db="EMBL/GenBank/DDBJ databases">
        <title>Thermofilum lucidum 3507LT sp. nov. a novel member of Thermofilaceae family isolated from Chile hot spring, and proposal of description order Thermofilales.</title>
        <authorList>
            <person name="Zayulina K.S."/>
            <person name="Elcheninov A.G."/>
            <person name="Toshchakov S.V."/>
            <person name="Kublanov I.V."/>
        </authorList>
    </citation>
    <scope>NUCLEOTIDE SEQUENCE [LARGE SCALE GENOMIC DNA]</scope>
    <source>
        <strain evidence="10 11">3507LT</strain>
    </source>
</reference>
<dbReference type="EMBL" id="CP062310">
    <property type="protein sequence ID" value="QOJ78470.1"/>
    <property type="molecule type" value="Genomic_DNA"/>
</dbReference>
<evidence type="ECO:0000256" key="5">
    <source>
        <dbReference type="ARBA" id="ARBA00022801"/>
    </source>
</evidence>
<dbReference type="FunCoup" id="A0A7L9FFB5">
    <property type="interactions" value="53"/>
</dbReference>
<dbReference type="PANTHER" id="PTHR10359:SF18">
    <property type="entry name" value="ENDONUCLEASE III"/>
    <property type="match status" value="1"/>
</dbReference>
<dbReference type="RefSeq" id="WP_192818442.1">
    <property type="nucleotide sequence ID" value="NZ_CP062310.1"/>
</dbReference>
<dbReference type="Gene3D" id="1.10.340.30">
    <property type="entry name" value="Hypothetical protein, domain 2"/>
    <property type="match status" value="1"/>
</dbReference>
<dbReference type="Pfam" id="PF10576">
    <property type="entry name" value="EndIII_4Fe-2S"/>
    <property type="match status" value="1"/>
</dbReference>
<evidence type="ECO:0000256" key="1">
    <source>
        <dbReference type="ARBA" id="ARBA00001966"/>
    </source>
</evidence>
<dbReference type="Proteomes" id="UP000594121">
    <property type="component" value="Chromosome"/>
</dbReference>